<dbReference type="RefSeq" id="WP_144358873.1">
    <property type="nucleotide sequence ID" value="NZ_VMNH01000009.1"/>
</dbReference>
<evidence type="ECO:0000256" key="2">
    <source>
        <dbReference type="ARBA" id="ARBA00022692"/>
    </source>
</evidence>
<keyword evidence="8" id="KW-0407">Ion channel</keyword>
<dbReference type="Pfam" id="PF00520">
    <property type="entry name" value="Ion_trans"/>
    <property type="match status" value="1"/>
</dbReference>
<dbReference type="Pfam" id="PF02254">
    <property type="entry name" value="TrkA_N"/>
    <property type="match status" value="1"/>
</dbReference>
<dbReference type="InterPro" id="IPR003148">
    <property type="entry name" value="RCK_N"/>
</dbReference>
<dbReference type="Gene3D" id="3.40.50.720">
    <property type="entry name" value="NAD(P)-binding Rossmann-like Domain"/>
    <property type="match status" value="1"/>
</dbReference>
<gene>
    <name evidence="8" type="ORF">FHP88_09865</name>
</gene>
<dbReference type="Gene3D" id="1.10.287.70">
    <property type="match status" value="1"/>
</dbReference>
<protein>
    <recommendedName>
        <fullName evidence="5">BK channel</fullName>
    </recommendedName>
</protein>
<feature type="transmembrane region" description="Helical" evidence="6">
    <location>
        <begin position="245"/>
        <end position="269"/>
    </location>
</feature>
<dbReference type="SUPFAM" id="SSF81324">
    <property type="entry name" value="Voltage-gated potassium channels"/>
    <property type="match status" value="1"/>
</dbReference>
<feature type="transmembrane region" description="Helical" evidence="6">
    <location>
        <begin position="71"/>
        <end position="90"/>
    </location>
</feature>
<feature type="transmembrane region" description="Helical" evidence="6">
    <location>
        <begin position="186"/>
        <end position="204"/>
    </location>
</feature>
<dbReference type="EMBL" id="VMNH01000009">
    <property type="protein sequence ID" value="TVO75300.1"/>
    <property type="molecule type" value="Genomic_DNA"/>
</dbReference>
<comment type="caution">
    <text evidence="8">The sequence shown here is derived from an EMBL/GenBank/DDBJ whole genome shotgun (WGS) entry which is preliminary data.</text>
</comment>
<dbReference type="GO" id="GO:0005216">
    <property type="term" value="F:monoatomic ion channel activity"/>
    <property type="evidence" value="ECO:0007669"/>
    <property type="project" value="InterPro"/>
</dbReference>
<evidence type="ECO:0000256" key="6">
    <source>
        <dbReference type="SAM" id="Phobius"/>
    </source>
</evidence>
<keyword evidence="8" id="KW-0406">Ion transport</keyword>
<feature type="transmembrane region" description="Helical" evidence="6">
    <location>
        <begin position="216"/>
        <end position="233"/>
    </location>
</feature>
<evidence type="ECO:0000256" key="5">
    <source>
        <dbReference type="ARBA" id="ARBA00029579"/>
    </source>
</evidence>
<dbReference type="PANTHER" id="PTHR43833">
    <property type="entry name" value="POTASSIUM CHANNEL PROTEIN 2-RELATED-RELATED"/>
    <property type="match status" value="1"/>
</dbReference>
<evidence type="ECO:0000256" key="1">
    <source>
        <dbReference type="ARBA" id="ARBA00004141"/>
    </source>
</evidence>
<organism evidence="8 9">
    <name type="scientific">Sedimenticola selenatireducens</name>
    <dbReference type="NCBI Taxonomy" id="191960"/>
    <lineage>
        <taxon>Bacteria</taxon>
        <taxon>Pseudomonadati</taxon>
        <taxon>Pseudomonadota</taxon>
        <taxon>Gammaproteobacteria</taxon>
        <taxon>Chromatiales</taxon>
        <taxon>Sedimenticolaceae</taxon>
        <taxon>Sedimenticola</taxon>
    </lineage>
</organism>
<feature type="domain" description="RCK N-terminal" evidence="7">
    <location>
        <begin position="289"/>
        <end position="412"/>
    </location>
</feature>
<comment type="subcellular location">
    <subcellularLocation>
        <location evidence="1">Membrane</location>
        <topology evidence="1">Multi-pass membrane protein</topology>
    </subcellularLocation>
</comment>
<evidence type="ECO:0000256" key="3">
    <source>
        <dbReference type="ARBA" id="ARBA00022989"/>
    </source>
</evidence>
<dbReference type="Gene3D" id="3.30.70.1450">
    <property type="entry name" value="Regulator of K+ conductance, C-terminal domain"/>
    <property type="match status" value="1"/>
</dbReference>
<keyword evidence="4 6" id="KW-0472">Membrane</keyword>
<dbReference type="SUPFAM" id="SSF116726">
    <property type="entry name" value="TrkA C-terminal domain-like"/>
    <property type="match status" value="1"/>
</dbReference>
<dbReference type="GO" id="GO:0016020">
    <property type="term" value="C:membrane"/>
    <property type="evidence" value="ECO:0007669"/>
    <property type="project" value="UniProtKB-SubCell"/>
</dbReference>
<dbReference type="PANTHER" id="PTHR43833:SF9">
    <property type="entry name" value="POTASSIUM CHANNEL PROTEIN YUGO-RELATED"/>
    <property type="match status" value="1"/>
</dbReference>
<dbReference type="InterPro" id="IPR036291">
    <property type="entry name" value="NAD(P)-bd_dom_sf"/>
</dbReference>
<keyword evidence="3 6" id="KW-1133">Transmembrane helix</keyword>
<dbReference type="InterPro" id="IPR036721">
    <property type="entry name" value="RCK_C_sf"/>
</dbReference>
<dbReference type="InterPro" id="IPR005821">
    <property type="entry name" value="Ion_trans_dom"/>
</dbReference>
<keyword evidence="9" id="KW-1185">Reference proteome</keyword>
<reference evidence="8 9" key="1">
    <citation type="submission" date="2019-07" db="EMBL/GenBank/DDBJ databases">
        <title>The pathways for chlorine oxyanion respiration interact through the shared metabolite chlorate.</title>
        <authorList>
            <person name="Barnum T.P."/>
            <person name="Cheng Y."/>
            <person name="Hill K.A."/>
            <person name="Lucas L.N."/>
            <person name="Carlson H.K."/>
            <person name="Coates J.D."/>
        </authorList>
    </citation>
    <scope>NUCLEOTIDE SEQUENCE [LARGE SCALE GENOMIC DNA]</scope>
    <source>
        <strain evidence="8 9">BK-1</strain>
    </source>
</reference>
<evidence type="ECO:0000313" key="9">
    <source>
        <dbReference type="Proteomes" id="UP000316649"/>
    </source>
</evidence>
<accession>A0A557SD08</accession>
<dbReference type="PRINTS" id="PR00169">
    <property type="entry name" value="KCHANNEL"/>
</dbReference>
<keyword evidence="2 6" id="KW-0812">Transmembrane</keyword>
<keyword evidence="8" id="KW-0813">Transport</keyword>
<dbReference type="Proteomes" id="UP000316649">
    <property type="component" value="Unassembled WGS sequence"/>
</dbReference>
<dbReference type="SUPFAM" id="SSF51735">
    <property type="entry name" value="NAD(P)-binding Rossmann-fold domains"/>
    <property type="match status" value="1"/>
</dbReference>
<name>A0A557SD08_9GAMM</name>
<dbReference type="OrthoDB" id="9781411at2"/>
<evidence type="ECO:0000313" key="8">
    <source>
        <dbReference type="EMBL" id="TVO75300.1"/>
    </source>
</evidence>
<feature type="transmembrane region" description="Helical" evidence="6">
    <location>
        <begin position="41"/>
        <end position="59"/>
    </location>
</feature>
<dbReference type="PROSITE" id="PS51201">
    <property type="entry name" value="RCK_N"/>
    <property type="match status" value="1"/>
</dbReference>
<evidence type="ECO:0000256" key="4">
    <source>
        <dbReference type="ARBA" id="ARBA00023136"/>
    </source>
</evidence>
<evidence type="ECO:0000259" key="7">
    <source>
        <dbReference type="PROSITE" id="PS51201"/>
    </source>
</evidence>
<proteinExistence type="predicted"/>
<dbReference type="AlphaFoldDB" id="A0A557SD08"/>
<sequence>MSLSRAIIKHCYRLEDSPRYKRTKHFFYNLLENPQARIRPYFDIFMILLVLSSVFVLIYEVKEDLGLPGQIFELCAVVIFLTEYLLRFWLYNNIHRVFIEHYERAEFVNLPFSLGPPVKEVLQKKWDYMTTPLAIIDLLAIIPSYRPLRFLRIFLLFRLFKLFRYARSINEFVKVLSEKRFEFYTLAIFLAFVVFTAASAIYFFEARNAGGEIEHFFDGIYWAVVTISTVGYGDITPQTTEGRMITLVLIICGIGVISFTTSVIVSAFTEKMSELRDNRVFAELEKHKTKHIIICGFGRVGQVVAERLAASRDRFVVIDPDAEVIAYAKRLGYLGIQGSAEDSELLVQSGIQERAERILCLTGNDVMNVYITLTARDLNADIEIISRANNRASIRKLYQAGANHTVAPFKAVGAIAGEYIGQPVAFEAIHGILSGRKGISLETVTIRPDSCLIGRPISDVDFVSYKLILFGVISHLDRVPDQDTVAYDLKWNRIHFNPKAGFRLSANDLLVLIGHEYSITHFKDRLESGGL</sequence>
<dbReference type="InterPro" id="IPR050721">
    <property type="entry name" value="Trk_Ktr_HKT_K-transport"/>
</dbReference>
<dbReference type="GO" id="GO:0006813">
    <property type="term" value="P:potassium ion transport"/>
    <property type="evidence" value="ECO:0007669"/>
    <property type="project" value="InterPro"/>
</dbReference>